<evidence type="ECO:0000256" key="1">
    <source>
        <dbReference type="ARBA" id="ARBA00004496"/>
    </source>
</evidence>
<feature type="domain" description="Polymerase/histidinol phosphatase N-terminal" evidence="10">
    <location>
        <begin position="6"/>
        <end position="73"/>
    </location>
</feature>
<dbReference type="NCBIfam" id="TIGR00594">
    <property type="entry name" value="polc"/>
    <property type="match status" value="1"/>
</dbReference>
<dbReference type="InterPro" id="IPR004013">
    <property type="entry name" value="PHP_dom"/>
</dbReference>
<dbReference type="CDD" id="cd12113">
    <property type="entry name" value="PHP_PolIIIA_DnaE3"/>
    <property type="match status" value="1"/>
</dbReference>
<evidence type="ECO:0000256" key="2">
    <source>
        <dbReference type="ARBA" id="ARBA00009496"/>
    </source>
</evidence>
<evidence type="ECO:0000313" key="12">
    <source>
        <dbReference type="Proteomes" id="UP001058271"/>
    </source>
</evidence>
<dbReference type="InterPro" id="IPR004805">
    <property type="entry name" value="DnaE2/DnaE/PolC"/>
</dbReference>
<dbReference type="Pfam" id="PF02811">
    <property type="entry name" value="PHP"/>
    <property type="match status" value="1"/>
</dbReference>
<dbReference type="SUPFAM" id="SSF89550">
    <property type="entry name" value="PHP domain-like"/>
    <property type="match status" value="1"/>
</dbReference>
<dbReference type="InterPro" id="IPR016195">
    <property type="entry name" value="Pol/histidinol_Pase-like"/>
</dbReference>
<dbReference type="Pfam" id="PF14579">
    <property type="entry name" value="HHH_6"/>
    <property type="match status" value="1"/>
</dbReference>
<comment type="subcellular location">
    <subcellularLocation>
        <location evidence="1">Cytoplasm</location>
    </subcellularLocation>
</comment>
<dbReference type="InterPro" id="IPR029460">
    <property type="entry name" value="DNAPol_HHH"/>
</dbReference>
<dbReference type="InterPro" id="IPR004365">
    <property type="entry name" value="NA-bd_OB_tRNA"/>
</dbReference>
<dbReference type="PANTHER" id="PTHR32294">
    <property type="entry name" value="DNA POLYMERASE III SUBUNIT ALPHA"/>
    <property type="match status" value="1"/>
</dbReference>
<evidence type="ECO:0000259" key="10">
    <source>
        <dbReference type="SMART" id="SM00481"/>
    </source>
</evidence>
<proteinExistence type="inferred from homology"/>
<dbReference type="Gene3D" id="1.10.10.1600">
    <property type="entry name" value="Bacterial DNA polymerase III alpha subunit, thumb domain"/>
    <property type="match status" value="1"/>
</dbReference>
<dbReference type="RefSeq" id="WP_260728160.1">
    <property type="nucleotide sequence ID" value="NZ_BAAABS010000050.1"/>
</dbReference>
<dbReference type="EMBL" id="CP073721">
    <property type="protein sequence ID" value="UWZ38779.1"/>
    <property type="molecule type" value="Genomic_DNA"/>
</dbReference>
<dbReference type="SMART" id="SM00481">
    <property type="entry name" value="POLIIIAc"/>
    <property type="match status" value="1"/>
</dbReference>
<dbReference type="Proteomes" id="UP001058271">
    <property type="component" value="Chromosome"/>
</dbReference>
<dbReference type="InterPro" id="IPR041931">
    <property type="entry name" value="DNA_pol3_alpha_thumb_dom"/>
</dbReference>
<dbReference type="Gene3D" id="3.20.20.140">
    <property type="entry name" value="Metal-dependent hydrolases"/>
    <property type="match status" value="1"/>
</dbReference>
<evidence type="ECO:0000313" key="11">
    <source>
        <dbReference type="EMBL" id="UWZ38779.1"/>
    </source>
</evidence>
<dbReference type="CDD" id="cd04485">
    <property type="entry name" value="DnaE_OBF"/>
    <property type="match status" value="1"/>
</dbReference>
<dbReference type="Pfam" id="PF01336">
    <property type="entry name" value="tRNA_anti-codon"/>
    <property type="match status" value="1"/>
</dbReference>
<evidence type="ECO:0000256" key="8">
    <source>
        <dbReference type="ARBA" id="ARBA00022932"/>
    </source>
</evidence>
<evidence type="ECO:0000256" key="7">
    <source>
        <dbReference type="ARBA" id="ARBA00022705"/>
    </source>
</evidence>
<keyword evidence="8" id="KW-0239">DNA-directed DNA polymerase</keyword>
<keyword evidence="7" id="KW-0235">DNA replication</keyword>
<dbReference type="InterPro" id="IPR011708">
    <property type="entry name" value="DNA_pol3_alpha_NTPase_dom"/>
</dbReference>
<evidence type="ECO:0000256" key="4">
    <source>
        <dbReference type="ARBA" id="ARBA00019114"/>
    </source>
</evidence>
<organism evidence="11 12">
    <name type="scientific">Dactylosporangium roseum</name>
    <dbReference type="NCBI Taxonomy" id="47989"/>
    <lineage>
        <taxon>Bacteria</taxon>
        <taxon>Bacillati</taxon>
        <taxon>Actinomycetota</taxon>
        <taxon>Actinomycetes</taxon>
        <taxon>Micromonosporales</taxon>
        <taxon>Micromonosporaceae</taxon>
        <taxon>Dactylosporangium</taxon>
    </lineage>
</organism>
<dbReference type="Pfam" id="PF07733">
    <property type="entry name" value="DNA_pol3_alpha"/>
    <property type="match status" value="1"/>
</dbReference>
<dbReference type="InterPro" id="IPR040982">
    <property type="entry name" value="DNA_pol3_finger"/>
</dbReference>
<dbReference type="EC" id="2.7.7.7" evidence="3"/>
<name>A0ABY5ZAS6_9ACTN</name>
<evidence type="ECO:0000256" key="5">
    <source>
        <dbReference type="ARBA" id="ARBA00022679"/>
    </source>
</evidence>
<dbReference type="NCBIfam" id="NF004226">
    <property type="entry name" value="PRK05673.1"/>
    <property type="match status" value="1"/>
</dbReference>
<evidence type="ECO:0000256" key="3">
    <source>
        <dbReference type="ARBA" id="ARBA00012417"/>
    </source>
</evidence>
<dbReference type="Pfam" id="PF17657">
    <property type="entry name" value="DNA_pol3_finger"/>
    <property type="match status" value="1"/>
</dbReference>
<gene>
    <name evidence="11" type="primary">dnaE</name>
    <name evidence="11" type="ORF">Drose_11445</name>
</gene>
<accession>A0ABY5ZAS6</accession>
<dbReference type="InterPro" id="IPR003141">
    <property type="entry name" value="Pol/His_phosphatase_N"/>
</dbReference>
<keyword evidence="12" id="KW-1185">Reference proteome</keyword>
<dbReference type="PANTHER" id="PTHR32294:SF0">
    <property type="entry name" value="DNA POLYMERASE III SUBUNIT ALPHA"/>
    <property type="match status" value="1"/>
</dbReference>
<protein>
    <recommendedName>
        <fullName evidence="4">DNA polymerase III subunit alpha</fullName>
        <ecNumber evidence="3">2.7.7.7</ecNumber>
    </recommendedName>
</protein>
<comment type="similarity">
    <text evidence="2">Belongs to the DNA polymerase type-C family. DnaE subfamily.</text>
</comment>
<evidence type="ECO:0000256" key="9">
    <source>
        <dbReference type="ARBA" id="ARBA00049244"/>
    </source>
</evidence>
<sequence length="1177" mass="130432">MADSFVHLHVHTEYSMLDGAARLKEMFAEANRLGMPAVAITDHGNMHGAYDFYKQAKAAGVTPILGVEAYVAPESRLTKQRIRWGRPDQKDDDVSGSGGYTHKTIWARNRTGLHNLFRLNSRASIEGHFVKWPRMDAEIIAEHAEGLMATTGCPSGEVQTRLRLDQFDEALKAAAKYQEIFGRENYFLEVMDHGLDIERRVRAGLIEISKRLNIPPVVTNDSHYTHEAQAEAHDVLLCVQTASNVNDPNRFKFGGSGYYLKSADEMRAVDSSDLWREGCRNTLLVAERVDTEGMFEFRNLMPRFPVPEGETEESYFRAEVRRGMERRFPNGIDEEHRQQAEYEADMIVKMGFPAYFLVVSDFILWAKSQGIAVGPGRGSAAGSLVAYAMGITDLDPLPHGLIFERFLNPDRVSMPDIDIDFDERRRGDVIRYVTEKWGEDRVAQIATFGTIKAKAAIKDSARVLGYPFAVGDRITKAMPPAVMGKDIPLSGIFDPNHPRYSEAVEFRSLYESDPDVRKVVDTAKGLEGLIRQTGVHAAGVIMSAEPLIEHVPLMRRDADGAIITQFDYPTCETLGLLKMDFLGLRNLTIIDDAVKNIDKNHGIKVDLLSLSLDDEAAYELLARGDTLGVFQLDGGPMRSLLRLMKPDNFEDISAVLALYRPGPMGANSHTNYALRKNGQQEMIPIHPELEEPLKEILGPTYGLIVYQEQVQRAAQKLAGYTLGQADLLRRAMGKKKKEVLEKEFVPFRDGMRANGYSDEAIKKLWDVLVPFADYAFNKAHTAGYGLVSYWTAYLKANYPAEYMAALLTSVGDDKDKMALYLSECRRMGIEVLPPDVNESAGPFTPVGKDIRFGLAAVRNVGHNVVDAIVRCRHAAPYKDFHDFLSKVDAVACNKKTVESLIKAGAFDSMGHPRRGLLAIHADAIDAYVDIKKNEAIGQFDLFGDAFATDDGGGTGPAMTQPIPEIEWDKRELLTFEREMLGLYVSDHPLFGLESVLSKAADTAISSLSEEGAVPDGAVITLAGMLTGVQRRITKQGKPWASATLEDLGGAVEALFFPNTYELVGQYIAEDAIVVVKGRVDRRDETPRLMAMDLSIPDVSTADENRPVVLSLPANRCTPPLVDRLREILTNHPGKAEVHVKLSHGSRITLLRLGPYRVDPTTALKGDLKALLGPNSFS</sequence>
<dbReference type="Gene3D" id="1.10.150.870">
    <property type="match status" value="1"/>
</dbReference>
<keyword evidence="5 11" id="KW-0808">Transferase</keyword>
<keyword evidence="6 11" id="KW-0548">Nucleotidyltransferase</keyword>
<reference evidence="11" key="1">
    <citation type="submission" date="2021-04" db="EMBL/GenBank/DDBJ databases">
        <title>Biosynthetic gene clusters of Dactylosporangioum roseum.</title>
        <authorList>
            <person name="Hartkoorn R.C."/>
            <person name="Beaudoing E."/>
            <person name="Hot D."/>
            <person name="Moureu S."/>
        </authorList>
    </citation>
    <scope>NUCLEOTIDE SEQUENCE</scope>
    <source>
        <strain evidence="11">NRRL B-16295</strain>
    </source>
</reference>
<dbReference type="GO" id="GO:0003887">
    <property type="term" value="F:DNA-directed DNA polymerase activity"/>
    <property type="evidence" value="ECO:0007669"/>
    <property type="project" value="UniProtKB-EC"/>
</dbReference>
<comment type="catalytic activity">
    <reaction evidence="9">
        <text>DNA(n) + a 2'-deoxyribonucleoside 5'-triphosphate = DNA(n+1) + diphosphate</text>
        <dbReference type="Rhea" id="RHEA:22508"/>
        <dbReference type="Rhea" id="RHEA-COMP:17339"/>
        <dbReference type="Rhea" id="RHEA-COMP:17340"/>
        <dbReference type="ChEBI" id="CHEBI:33019"/>
        <dbReference type="ChEBI" id="CHEBI:61560"/>
        <dbReference type="ChEBI" id="CHEBI:173112"/>
        <dbReference type="EC" id="2.7.7.7"/>
    </reaction>
</comment>
<evidence type="ECO:0000256" key="6">
    <source>
        <dbReference type="ARBA" id="ARBA00022695"/>
    </source>
</evidence>